<organism evidence="9 10">
    <name type="scientific">Chitinophaga agrisoli</name>
    <dbReference type="NCBI Taxonomy" id="2607653"/>
    <lineage>
        <taxon>Bacteria</taxon>
        <taxon>Pseudomonadati</taxon>
        <taxon>Bacteroidota</taxon>
        <taxon>Chitinophagia</taxon>
        <taxon>Chitinophagales</taxon>
        <taxon>Chitinophagaceae</taxon>
        <taxon>Chitinophaga</taxon>
    </lineage>
</organism>
<dbReference type="Gene3D" id="2.60.40.1120">
    <property type="entry name" value="Carboxypeptidase-like, regulatory domain"/>
    <property type="match status" value="1"/>
</dbReference>
<evidence type="ECO:0000256" key="6">
    <source>
        <dbReference type="ARBA" id="ARBA00023237"/>
    </source>
</evidence>
<reference evidence="9 10" key="1">
    <citation type="submission" date="2019-09" db="EMBL/GenBank/DDBJ databases">
        <title>Chitinophaga ginsengihumi sp. nov., isolated from soil of ginseng rhizosphere.</title>
        <authorList>
            <person name="Lee J."/>
        </authorList>
    </citation>
    <scope>NUCLEOTIDE SEQUENCE [LARGE SCALE GENOMIC DNA]</scope>
    <source>
        <strain evidence="9 10">BN140078</strain>
    </source>
</reference>
<comment type="caution">
    <text evidence="9">The sequence shown here is derived from an EMBL/GenBank/DDBJ whole genome shotgun (WGS) entry which is preliminary data.</text>
</comment>
<accession>A0A5B2VSM9</accession>
<dbReference type="Pfam" id="PF13715">
    <property type="entry name" value="CarbopepD_reg_2"/>
    <property type="match status" value="1"/>
</dbReference>
<dbReference type="InterPro" id="IPR012910">
    <property type="entry name" value="Plug_dom"/>
</dbReference>
<evidence type="ECO:0000256" key="3">
    <source>
        <dbReference type="ARBA" id="ARBA00022452"/>
    </source>
</evidence>
<evidence type="ECO:0000256" key="5">
    <source>
        <dbReference type="ARBA" id="ARBA00023136"/>
    </source>
</evidence>
<dbReference type="Pfam" id="PF07715">
    <property type="entry name" value="Plug"/>
    <property type="match status" value="1"/>
</dbReference>
<dbReference type="InterPro" id="IPR023996">
    <property type="entry name" value="TonB-dep_OMP_SusC/RagA"/>
</dbReference>
<evidence type="ECO:0000313" key="9">
    <source>
        <dbReference type="EMBL" id="KAA2241282.1"/>
    </source>
</evidence>
<protein>
    <submittedName>
        <fullName evidence="9">SusC/RagA family TonB-linked outer membrane protein</fullName>
    </submittedName>
</protein>
<dbReference type="InterPro" id="IPR023997">
    <property type="entry name" value="TonB-dep_OMP_SusC/RagA_CS"/>
</dbReference>
<name>A0A5B2VSM9_9BACT</name>
<dbReference type="SMART" id="SM00965">
    <property type="entry name" value="STN"/>
    <property type="match status" value="1"/>
</dbReference>
<dbReference type="Gene3D" id="2.170.130.10">
    <property type="entry name" value="TonB-dependent receptor, plug domain"/>
    <property type="match status" value="1"/>
</dbReference>
<dbReference type="InterPro" id="IPR036942">
    <property type="entry name" value="Beta-barrel_TonB_sf"/>
</dbReference>
<comment type="subcellular location">
    <subcellularLocation>
        <location evidence="1 7">Cell outer membrane</location>
        <topology evidence="1 7">Multi-pass membrane protein</topology>
    </subcellularLocation>
</comment>
<keyword evidence="4 7" id="KW-0812">Transmembrane</keyword>
<proteinExistence type="inferred from homology"/>
<dbReference type="NCBIfam" id="TIGR04057">
    <property type="entry name" value="SusC_RagA_signa"/>
    <property type="match status" value="1"/>
</dbReference>
<keyword evidence="6 7" id="KW-0998">Cell outer membrane</keyword>
<evidence type="ECO:0000259" key="8">
    <source>
        <dbReference type="SMART" id="SM00965"/>
    </source>
</evidence>
<dbReference type="AlphaFoldDB" id="A0A5B2VSM9"/>
<keyword evidence="10" id="KW-1185">Reference proteome</keyword>
<gene>
    <name evidence="9" type="ORF">F0L74_15330</name>
</gene>
<dbReference type="EMBL" id="VUOC01000003">
    <property type="protein sequence ID" value="KAA2241282.1"/>
    <property type="molecule type" value="Genomic_DNA"/>
</dbReference>
<dbReference type="InterPro" id="IPR011662">
    <property type="entry name" value="Secretin/TonB_short_N"/>
</dbReference>
<evidence type="ECO:0000256" key="4">
    <source>
        <dbReference type="ARBA" id="ARBA00022692"/>
    </source>
</evidence>
<dbReference type="SUPFAM" id="SSF56935">
    <property type="entry name" value="Porins"/>
    <property type="match status" value="1"/>
</dbReference>
<dbReference type="RefSeq" id="WP_149838797.1">
    <property type="nucleotide sequence ID" value="NZ_VUOC01000003.1"/>
</dbReference>
<evidence type="ECO:0000313" key="10">
    <source>
        <dbReference type="Proteomes" id="UP000324611"/>
    </source>
</evidence>
<reference evidence="9 10" key="2">
    <citation type="submission" date="2019-09" db="EMBL/GenBank/DDBJ databases">
        <authorList>
            <person name="Jin C."/>
        </authorList>
    </citation>
    <scope>NUCLEOTIDE SEQUENCE [LARGE SCALE GENOMIC DNA]</scope>
    <source>
        <strain evidence="9 10">BN140078</strain>
    </source>
</reference>
<dbReference type="SUPFAM" id="SSF49464">
    <property type="entry name" value="Carboxypeptidase regulatory domain-like"/>
    <property type="match status" value="1"/>
</dbReference>
<keyword evidence="5 7" id="KW-0472">Membrane</keyword>
<dbReference type="GO" id="GO:0009279">
    <property type="term" value="C:cell outer membrane"/>
    <property type="evidence" value="ECO:0007669"/>
    <property type="project" value="UniProtKB-SubCell"/>
</dbReference>
<dbReference type="InterPro" id="IPR037066">
    <property type="entry name" value="Plug_dom_sf"/>
</dbReference>
<evidence type="ECO:0000256" key="2">
    <source>
        <dbReference type="ARBA" id="ARBA00022448"/>
    </source>
</evidence>
<evidence type="ECO:0000256" key="7">
    <source>
        <dbReference type="PROSITE-ProRule" id="PRU01360"/>
    </source>
</evidence>
<dbReference type="InterPro" id="IPR008969">
    <property type="entry name" value="CarboxyPept-like_regulatory"/>
</dbReference>
<dbReference type="InterPro" id="IPR039426">
    <property type="entry name" value="TonB-dep_rcpt-like"/>
</dbReference>
<evidence type="ECO:0000256" key="1">
    <source>
        <dbReference type="ARBA" id="ARBA00004571"/>
    </source>
</evidence>
<sequence length="1144" mass="125934">MKKKLWPPVMLLAMRITGFLMLVCLVELHATGYSQEVKLTLKLNGVRLDKLFDIIQQNSDYKFLYNDDDIRDSLVSVDVKKATVPEILALCLKGRQLRYNIVDKTIIIAHNNSLPARLTTPPPLTVTGTVTDAKGAPLPGVSIVVKGQQTGAVSDGAGHYRINVPDNAALVFSFVGYISQELAVNGRATLNVQLQEDLTKLGEVVVTALGIQKEARQLGYAATTVKGADVAVNRTPNIGNSLQGKVAGLNVSSVNTGAGGSSKIRIRGASSFKGNNSPLIILNGVPMNNNSYGARKNDAEGNTSRAESYTDGGDGLLSINPDDIESINILKGATAAALYGFRAKDGAIVITTRSGKRNQGIGVEVNSNFVVDRAIDQTDFQYEYGQGEQGLRPQNIADAGNTGTWSFGEKIDGKPTIQFDGQVKPYSAVKNRINKFYRTGYTWSNTVSFSGGNDKGSFNLSMSDMNNESIMPNSGYRRQAVNLGLNYAVTSKLQVNVFANYSHEKSQNPPNVFVQQYNANTTVYSLANTMDLTDLKEHRRDENGNERNISRFTPRTNPYWIAYERFENIVRDRLMGNISLRYDLLPWLYIQGRAGQDYFTRSQDYNVPTGTRFLGPVTTGFNGQYYQEVVKFRERNYDFLIGANRKFGNIDIDLTLGGNQMVQINENNNVVVNNFFIRDLYTVQNGQIKDPQYLYSEKRVNSLYGAAELSWKNYLFLNLTARNDWFSTLNPNSNNYLYPSISTSFVFTDAFKLPSWFNFGKFRIAYAQVGGDTDPYQNNLYYVLNPNPHLGLALGGISGTLSPNPDLRPLKVKEFETGMEGRLFDDRIGFDVAWYRKNTIDEILSVQISGATGYAATLVNVGRLRNQGIEWLLTGVPVNTSAFRWEVNINGAHNTSKVLELAAGQPSIIVGTGEYTGRLAHEVGKPMASLQGTAYLRAPDGQIIFKNGRPANADAVKTFGSAIPTWTGGVINTFTIKGVRVSVLVDGKFGNKLISNTNFNLWRHGLHKATLEGREQGFVVGKGVMEDPNAPGKYIPNNVPVPVQTYYESVRSNNNIAEEFVYDASFIKLRQITIGYDLAKLLGSRSPFKGLAVSLVANNVAVLSKHTPNIDPEMVTAASDNLQGLESGGLPMTRSMGINVHVKF</sequence>
<dbReference type="Gene3D" id="2.40.170.20">
    <property type="entry name" value="TonB-dependent receptor, beta-barrel domain"/>
    <property type="match status" value="1"/>
</dbReference>
<feature type="domain" description="Secretin/TonB short N-terminal" evidence="8">
    <location>
        <begin position="61"/>
        <end position="111"/>
    </location>
</feature>
<keyword evidence="3 7" id="KW-1134">Transmembrane beta strand</keyword>
<comment type="similarity">
    <text evidence="7">Belongs to the TonB-dependent receptor family.</text>
</comment>
<keyword evidence="2 7" id="KW-0813">Transport</keyword>
<dbReference type="Proteomes" id="UP000324611">
    <property type="component" value="Unassembled WGS sequence"/>
</dbReference>
<dbReference type="NCBIfam" id="TIGR04056">
    <property type="entry name" value="OMP_RagA_SusC"/>
    <property type="match status" value="1"/>
</dbReference>
<dbReference type="PROSITE" id="PS52016">
    <property type="entry name" value="TONB_DEPENDENT_REC_3"/>
    <property type="match status" value="1"/>
</dbReference>
<dbReference type="Pfam" id="PF07660">
    <property type="entry name" value="STN"/>
    <property type="match status" value="1"/>
</dbReference>